<feature type="chain" id="PRO_5002529399" description="Malate dehydrogenase" evidence="1">
    <location>
        <begin position="18"/>
        <end position="239"/>
    </location>
</feature>
<dbReference type="PANTHER" id="PTHR35567">
    <property type="entry name" value="MALATE DEHYDROGENASE (AFU_ORTHOLOGUE AFUA_2G13800)"/>
    <property type="match status" value="1"/>
</dbReference>
<dbReference type="PANTHER" id="PTHR35567:SF1">
    <property type="entry name" value="CONSERVED FUNGAL PROTEIN (AFU_ORTHOLOGUE AFUA_1G14230)"/>
    <property type="match status" value="1"/>
</dbReference>
<keyword evidence="1" id="KW-0732">Signal</keyword>
<comment type="caution">
    <text evidence="2">The sequence shown here is derived from an EMBL/GenBank/DDBJ whole genome shotgun (WGS) entry which is preliminary data.</text>
</comment>
<evidence type="ECO:0000313" key="3">
    <source>
        <dbReference type="Proteomes" id="UP000034291"/>
    </source>
</evidence>
<keyword evidence="3" id="KW-1185">Reference proteome</keyword>
<organism evidence="2 3">
    <name type="scientific">Aspergillus rambellii</name>
    <dbReference type="NCBI Taxonomy" id="308745"/>
    <lineage>
        <taxon>Eukaryota</taxon>
        <taxon>Fungi</taxon>
        <taxon>Dikarya</taxon>
        <taxon>Ascomycota</taxon>
        <taxon>Pezizomycotina</taxon>
        <taxon>Eurotiomycetes</taxon>
        <taxon>Eurotiomycetidae</taxon>
        <taxon>Eurotiales</taxon>
        <taxon>Aspergillaceae</taxon>
        <taxon>Aspergillus</taxon>
        <taxon>Aspergillus subgen. Nidulantes</taxon>
    </lineage>
</organism>
<dbReference type="OrthoDB" id="1859733at2759"/>
<gene>
    <name evidence="2" type="ORF">ARAM_007459</name>
</gene>
<sequence>MMNWLILLPLFVLSTNASFSNWGLSSVLPSILKHLPVANCNISALSLPSCSLPAPTAGLHLQYVTLGRGTQNYTCSSSSSSSSSSSATPVAVGATAILFDASCVASLDTTILHNLPDLLKRVPLSGAEITTQLLDWLTGQTMKLGKHFFTAEGAPFFDLRHAGANDDFARAAKVAQVDAPAQFALGETRDVAWLQLKGVEGGIKEVYRVQTAGGGPPATCEGMPSSFTVDYAAEYWFYA</sequence>
<evidence type="ECO:0008006" key="4">
    <source>
        <dbReference type="Google" id="ProtNLM"/>
    </source>
</evidence>
<feature type="signal peptide" evidence="1">
    <location>
        <begin position="1"/>
        <end position="17"/>
    </location>
</feature>
<dbReference type="EMBL" id="JZBS01002498">
    <property type="protein sequence ID" value="KKK18462.1"/>
    <property type="molecule type" value="Genomic_DNA"/>
</dbReference>
<protein>
    <recommendedName>
        <fullName evidence="4">Malate dehydrogenase</fullName>
    </recommendedName>
</protein>
<evidence type="ECO:0000313" key="2">
    <source>
        <dbReference type="EMBL" id="KKK18462.1"/>
    </source>
</evidence>
<dbReference type="Pfam" id="PF11937">
    <property type="entry name" value="DUF3455"/>
    <property type="match status" value="1"/>
</dbReference>
<dbReference type="AlphaFoldDB" id="A0A0F8X4I0"/>
<accession>A0A0F8X4I0</accession>
<reference evidence="2 3" key="1">
    <citation type="submission" date="2015-02" db="EMBL/GenBank/DDBJ databases">
        <title>Draft Genome Sequences of Two Closely-Related Aflatoxigenic Aspergillus Species Obtained from the Cote d'Ivoire.</title>
        <authorList>
            <person name="Moore G.G."/>
            <person name="Beltz S.B."/>
            <person name="Mack B.M."/>
        </authorList>
    </citation>
    <scope>NUCLEOTIDE SEQUENCE [LARGE SCALE GENOMIC DNA]</scope>
    <source>
        <strain evidence="2 3">SRRC1468</strain>
    </source>
</reference>
<dbReference type="Proteomes" id="UP000034291">
    <property type="component" value="Unassembled WGS sequence"/>
</dbReference>
<dbReference type="InterPro" id="IPR021851">
    <property type="entry name" value="DUF3455"/>
</dbReference>
<proteinExistence type="predicted"/>
<evidence type="ECO:0000256" key="1">
    <source>
        <dbReference type="SAM" id="SignalP"/>
    </source>
</evidence>
<name>A0A0F8X4I0_9EURO</name>